<evidence type="ECO:0000256" key="12">
    <source>
        <dbReference type="RuleBase" id="RU363035"/>
    </source>
</evidence>
<dbReference type="InterPro" id="IPR015413">
    <property type="entry name" value="Methionyl/Leucyl_tRNA_Synth"/>
</dbReference>
<reference evidence="16 17" key="2">
    <citation type="journal article" date="2016" name="PeerJ">
        <title>Analysis of five complete genome sequences for members of the class Peribacteria in the recently recognized Peregrinibacteria bacterial phylum.</title>
        <authorList>
            <person name="Anantharaman K."/>
            <person name="Brown C.T."/>
            <person name="Burstein D."/>
            <person name="Castelle C.J."/>
            <person name="Probst A.J."/>
            <person name="Thomas B.C."/>
            <person name="Williams K.H."/>
            <person name="Banfield J.F."/>
        </authorList>
    </citation>
    <scope>NUCLEOTIDE SEQUENCE [LARGE SCALE GENOMIC DNA]</scope>
    <source>
        <strain evidence="16">RIFOXYD1_FULL_PER-ii_59_16</strain>
    </source>
</reference>
<evidence type="ECO:0000256" key="9">
    <source>
        <dbReference type="ARBA" id="ARBA00023146"/>
    </source>
</evidence>
<keyword evidence="7 12" id="KW-0067">ATP-binding</keyword>
<dbReference type="CDD" id="cd00814">
    <property type="entry name" value="MetRS_core"/>
    <property type="match status" value="1"/>
</dbReference>
<comment type="function">
    <text evidence="1">Is required not only for elongation of protein synthesis but also for the initiation of all mRNA translation through initiator tRNA(fMet) aminoacylation.</text>
</comment>
<dbReference type="InterPro" id="IPR023457">
    <property type="entry name" value="Met-tRNA_synth_2"/>
</dbReference>
<dbReference type="InterPro" id="IPR001412">
    <property type="entry name" value="aa-tRNA-synth_I_CS"/>
</dbReference>
<evidence type="ECO:0000313" key="16">
    <source>
        <dbReference type="EMBL" id="ALM13310.1"/>
    </source>
</evidence>
<organism evidence="16 17">
    <name type="scientific">Candidatus Peribacter riflensis</name>
    <dbReference type="NCBI Taxonomy" id="1735162"/>
    <lineage>
        <taxon>Bacteria</taxon>
        <taxon>Candidatus Peregrinibacteriota</taxon>
        <taxon>Candidatus Peribacteria</taxon>
        <taxon>Candidatus Peribacterales</taxon>
        <taxon>Candidatus Peribacteraceae</taxon>
        <taxon>Candidatus Peribacter</taxon>
    </lineage>
</organism>
<comment type="catalytic activity">
    <reaction evidence="11">
        <text>tRNA(Leu) + L-leucine + ATP = L-leucyl-tRNA(Leu) + AMP + diphosphate</text>
        <dbReference type="Rhea" id="RHEA:11688"/>
        <dbReference type="Rhea" id="RHEA-COMP:9613"/>
        <dbReference type="Rhea" id="RHEA-COMP:9622"/>
        <dbReference type="ChEBI" id="CHEBI:30616"/>
        <dbReference type="ChEBI" id="CHEBI:33019"/>
        <dbReference type="ChEBI" id="CHEBI:57427"/>
        <dbReference type="ChEBI" id="CHEBI:78442"/>
        <dbReference type="ChEBI" id="CHEBI:78494"/>
        <dbReference type="ChEBI" id="CHEBI:456215"/>
        <dbReference type="EC" id="6.1.1.4"/>
    </reaction>
</comment>
<sequence>MSRQYITTAIDYPNAPPHMGHVMEKVLADVVARWFRLRGDEVRFQIGTDEHGVKIERKAKDEGVTAQALVDRNVPLYVDLYQRLQISSDDFLRTTDRVRHWPTVQALWKKLQQAGVLEKRTYTGRYCAGCERFMTARDLTDGKCAIHNAVPEQVSEENYFFLLNKETQWLKNLLTKKGGYDIVPKVRAQETLSLIEQGLEDVSFSRPKSSLSWGIPVPDDPDHVMYVWCDALTNYISGLGFFTAKEDRKFWDDAEVTHVIGKDIARFHALIWPAMLKHAGVRTPDRLLIHGFLTSEGQKMSKSIGNVVMPEEVLQKFNGNPDPLRFYLSHEVPVGNDGDFSWKRIEELYDAVLRNKIGNLLNRVLVLLKKEGGVIAASGKDAIGSAWKTYREAMDEFRLSDAIQEALNIAVGANEYIDARKVWALPAEEKNAELANLAERLRHIALMLLPFIPQTAQEISRQLNVPYAGKMLEKDFQITEEMKKWGSQKDWKKVGEPRILFAPLS</sequence>
<evidence type="ECO:0000313" key="17">
    <source>
        <dbReference type="Proteomes" id="UP000069135"/>
    </source>
</evidence>
<dbReference type="GO" id="GO:0006431">
    <property type="term" value="P:methionyl-tRNA aminoacylation"/>
    <property type="evidence" value="ECO:0007669"/>
    <property type="project" value="InterPro"/>
</dbReference>
<evidence type="ECO:0000256" key="6">
    <source>
        <dbReference type="ARBA" id="ARBA00022741"/>
    </source>
</evidence>
<evidence type="ECO:0000256" key="11">
    <source>
        <dbReference type="ARBA" id="ARBA00047469"/>
    </source>
</evidence>
<accession>A0A0S1SMQ8</accession>
<dbReference type="SUPFAM" id="SSF47323">
    <property type="entry name" value="Anticodon-binding domain of a subclass of class I aminoacyl-tRNA synthetases"/>
    <property type="match status" value="1"/>
</dbReference>
<dbReference type="InterPro" id="IPR009080">
    <property type="entry name" value="tRNAsynth_Ia_anticodon-bd"/>
</dbReference>
<evidence type="ECO:0000256" key="2">
    <source>
        <dbReference type="ARBA" id="ARBA00012838"/>
    </source>
</evidence>
<dbReference type="InterPro" id="IPR033911">
    <property type="entry name" value="MetRS_core"/>
</dbReference>
<dbReference type="Proteomes" id="UP000069135">
    <property type="component" value="Chromosome"/>
</dbReference>
<dbReference type="PANTHER" id="PTHR43326:SF1">
    <property type="entry name" value="METHIONINE--TRNA LIGASE, MITOCHONDRIAL"/>
    <property type="match status" value="1"/>
</dbReference>
<dbReference type="Gene3D" id="1.10.730.10">
    <property type="entry name" value="Isoleucyl-tRNA Synthetase, Domain 1"/>
    <property type="match status" value="1"/>
</dbReference>
<dbReference type="NCBIfam" id="TIGR00398">
    <property type="entry name" value="metG"/>
    <property type="match status" value="1"/>
</dbReference>
<dbReference type="PRINTS" id="PR01041">
    <property type="entry name" value="TRNASYNTHMET"/>
</dbReference>
<keyword evidence="5 12" id="KW-0436">Ligase</keyword>
<dbReference type="Gene3D" id="2.170.220.10">
    <property type="match status" value="1"/>
</dbReference>
<keyword evidence="9 12" id="KW-0030">Aminoacyl-tRNA synthetase</keyword>
<evidence type="ECO:0000259" key="15">
    <source>
        <dbReference type="Pfam" id="PF09334"/>
    </source>
</evidence>
<feature type="domain" description="Methionyl/Leucyl tRNA synthetase" evidence="15">
    <location>
        <begin position="130"/>
        <end position="365"/>
    </location>
</feature>
<dbReference type="InterPro" id="IPR014758">
    <property type="entry name" value="Met-tRNA_synth"/>
</dbReference>
<evidence type="ECO:0000259" key="14">
    <source>
        <dbReference type="Pfam" id="PF08264"/>
    </source>
</evidence>
<dbReference type="InterPro" id="IPR013155">
    <property type="entry name" value="M/V/L/I-tRNA-synth_anticd-bd"/>
</dbReference>
<proteinExistence type="inferred from homology"/>
<dbReference type="STRING" id="1735162.PeribacterB2_0630"/>
<dbReference type="Pfam" id="PF00133">
    <property type="entry name" value="tRNA-synt_1"/>
    <property type="match status" value="1"/>
</dbReference>
<dbReference type="GO" id="GO:0005524">
    <property type="term" value="F:ATP binding"/>
    <property type="evidence" value="ECO:0007669"/>
    <property type="project" value="UniProtKB-KW"/>
</dbReference>
<dbReference type="AlphaFoldDB" id="A0A0S1SMQ8"/>
<dbReference type="PANTHER" id="PTHR43326">
    <property type="entry name" value="METHIONYL-TRNA SYNTHETASE"/>
    <property type="match status" value="1"/>
</dbReference>
<protein>
    <recommendedName>
        <fullName evidence="3">Methionine--tRNA ligase</fullName>
        <ecNumber evidence="2">6.1.1.10</ecNumber>
    </recommendedName>
    <alternativeName>
        <fullName evidence="10">Methionyl-tRNA synthetase</fullName>
    </alternativeName>
</protein>
<dbReference type="GO" id="GO:0004823">
    <property type="term" value="F:leucine-tRNA ligase activity"/>
    <property type="evidence" value="ECO:0007669"/>
    <property type="project" value="UniProtKB-EC"/>
</dbReference>
<feature type="domain" description="Aminoacyl-tRNA synthetase class Ia" evidence="13">
    <location>
        <begin position="14"/>
        <end position="60"/>
    </location>
</feature>
<name>A0A0S1SMQ8_9BACT</name>
<dbReference type="PATRIC" id="fig|1735161.3.peg.615"/>
<keyword evidence="8 12" id="KW-0648">Protein biosynthesis</keyword>
<reference evidence="17" key="1">
    <citation type="submission" date="2015-10" db="EMBL/GenBank/DDBJ databases">
        <title>Analysis of five complete genome sequences for members of the class Peribacteria in the recently recognized Peregrinibacteria bacterial phylum.</title>
        <authorList>
            <person name="Anantharaman K."/>
            <person name="Brown C.T."/>
            <person name="Burstein D."/>
            <person name="Castelle C.J."/>
            <person name="Probst A.J."/>
            <person name="Thomas B.C."/>
            <person name="Williams K.H."/>
            <person name="Banfield J.F."/>
        </authorList>
    </citation>
    <scope>NUCLEOTIDE SEQUENCE [LARGE SCALE GENOMIC DNA]</scope>
</reference>
<evidence type="ECO:0000256" key="7">
    <source>
        <dbReference type="ARBA" id="ARBA00022840"/>
    </source>
</evidence>
<evidence type="ECO:0000259" key="13">
    <source>
        <dbReference type="Pfam" id="PF00133"/>
    </source>
</evidence>
<dbReference type="PROSITE" id="PS00178">
    <property type="entry name" value="AA_TRNA_LIGASE_I"/>
    <property type="match status" value="1"/>
</dbReference>
<evidence type="ECO:0000256" key="10">
    <source>
        <dbReference type="ARBA" id="ARBA00030904"/>
    </source>
</evidence>
<evidence type="ECO:0000256" key="1">
    <source>
        <dbReference type="ARBA" id="ARBA00003314"/>
    </source>
</evidence>
<dbReference type="EMBL" id="CP013065">
    <property type="protein sequence ID" value="ALM13310.1"/>
    <property type="molecule type" value="Genomic_DNA"/>
</dbReference>
<evidence type="ECO:0000256" key="3">
    <source>
        <dbReference type="ARBA" id="ARBA00018753"/>
    </source>
</evidence>
<accession>A0A0S1SPA6</accession>
<dbReference type="GO" id="GO:0004825">
    <property type="term" value="F:methionine-tRNA ligase activity"/>
    <property type="evidence" value="ECO:0007669"/>
    <property type="project" value="UniProtKB-EC"/>
</dbReference>
<dbReference type="Pfam" id="PF09334">
    <property type="entry name" value="tRNA-synt_1g"/>
    <property type="match status" value="1"/>
</dbReference>
<dbReference type="Pfam" id="PF08264">
    <property type="entry name" value="Anticodon_1"/>
    <property type="match status" value="1"/>
</dbReference>
<accession>A0A0S1SPG8</accession>
<keyword evidence="4" id="KW-0963">Cytoplasm</keyword>
<evidence type="ECO:0000256" key="5">
    <source>
        <dbReference type="ARBA" id="ARBA00022598"/>
    </source>
</evidence>
<dbReference type="InterPro" id="IPR002300">
    <property type="entry name" value="aa-tRNA-synth_Ia"/>
</dbReference>
<evidence type="ECO:0000256" key="4">
    <source>
        <dbReference type="ARBA" id="ARBA00022490"/>
    </source>
</evidence>
<keyword evidence="6 12" id="KW-0547">Nucleotide-binding</keyword>
<feature type="domain" description="Methionyl/Valyl/Leucyl/Isoleucyl-tRNA synthetase anticodon-binding" evidence="14">
    <location>
        <begin position="387"/>
        <end position="468"/>
    </location>
</feature>
<dbReference type="EC" id="6.1.1.10" evidence="2"/>
<gene>
    <name evidence="16" type="ORF">PeribacterD1_0631</name>
</gene>
<evidence type="ECO:0000256" key="8">
    <source>
        <dbReference type="ARBA" id="ARBA00022917"/>
    </source>
</evidence>
<accession>A0A0S1SRW6</accession>
<dbReference type="SUPFAM" id="SSF52374">
    <property type="entry name" value="Nucleotidylyl transferase"/>
    <property type="match status" value="1"/>
</dbReference>
<dbReference type="Gene3D" id="3.40.50.620">
    <property type="entry name" value="HUPs"/>
    <property type="match status" value="1"/>
</dbReference>
<dbReference type="InterPro" id="IPR014729">
    <property type="entry name" value="Rossmann-like_a/b/a_fold"/>
</dbReference>
<comment type="similarity">
    <text evidence="12">Belongs to the class-I aminoacyl-tRNA synthetase family.</text>
</comment>